<organism evidence="2 3">
    <name type="scientific">Paracidovorax citrulli</name>
    <name type="common">Acidovorax citrulli</name>
    <dbReference type="NCBI Taxonomy" id="80869"/>
    <lineage>
        <taxon>Bacteria</taxon>
        <taxon>Pseudomonadati</taxon>
        <taxon>Pseudomonadota</taxon>
        <taxon>Betaproteobacteria</taxon>
        <taxon>Burkholderiales</taxon>
        <taxon>Comamonadaceae</taxon>
        <taxon>Paracidovorax</taxon>
    </lineage>
</organism>
<dbReference type="Gene3D" id="3.30.300.50">
    <property type="match status" value="1"/>
</dbReference>
<dbReference type="InterPro" id="IPR035070">
    <property type="entry name" value="Streptogrisin_prodomain"/>
</dbReference>
<dbReference type="EMBL" id="CP127363">
    <property type="protein sequence ID" value="WIY49326.1"/>
    <property type="molecule type" value="Genomic_DNA"/>
</dbReference>
<sequence length="227" mass="24180">MLRLSNIFWIIGTLSISSNAIAAGIDGVVPGAIYKSKAEALIASDLDLYATPENQKIIESTSKKLEKLKANLGNSFGGSWIEYDGNKRARLVVGVTSSQIGAKAIENLSSDPDIEIVGVKNSYAALEAMRKKIFSHFENLARGSQSVIFIIALDDEGNRLLVRGSSNNLPFIKKELLSAGFDLDAIKLEEQNGPMSFMGVVLGGTRIGSSSSADPTAPCTAVLQALM</sequence>
<protein>
    <submittedName>
        <fullName evidence="2">Uncharacterized protein</fullName>
    </submittedName>
</protein>
<reference evidence="2 3" key="1">
    <citation type="submission" date="2023-06" db="EMBL/GenBank/DDBJ databases">
        <authorList>
            <person name="Ham H."/>
            <person name="Park D.S."/>
        </authorList>
    </citation>
    <scope>NUCLEOTIDE SEQUENCE [LARGE SCALE GENOMIC DNA]</scope>
    <source>
        <strain evidence="2 3">KACC 17005</strain>
    </source>
</reference>
<dbReference type="Proteomes" id="UP001242732">
    <property type="component" value="Chromosome"/>
</dbReference>
<accession>A0ABY9AQV3</accession>
<keyword evidence="1" id="KW-0732">Signal</keyword>
<evidence type="ECO:0000313" key="3">
    <source>
        <dbReference type="Proteomes" id="UP001242732"/>
    </source>
</evidence>
<proteinExistence type="predicted"/>
<dbReference type="RefSeq" id="WP_011797491.1">
    <property type="nucleotide sequence ID" value="NZ_CP023687.1"/>
</dbReference>
<feature type="chain" id="PRO_5046644738" evidence="1">
    <location>
        <begin position="23"/>
        <end position="227"/>
    </location>
</feature>
<evidence type="ECO:0000256" key="1">
    <source>
        <dbReference type="SAM" id="SignalP"/>
    </source>
</evidence>
<feature type="signal peptide" evidence="1">
    <location>
        <begin position="1"/>
        <end position="22"/>
    </location>
</feature>
<name>A0ABY9AQV3_PARCI</name>
<keyword evidence="3" id="KW-1185">Reference proteome</keyword>
<evidence type="ECO:0000313" key="2">
    <source>
        <dbReference type="EMBL" id="WIY49326.1"/>
    </source>
</evidence>
<gene>
    <name evidence="2" type="ORF">QRO08_01780</name>
</gene>